<evidence type="ECO:0000256" key="1">
    <source>
        <dbReference type="ARBA" id="ARBA00011073"/>
    </source>
</evidence>
<feature type="chain" id="PRO_5012002471" evidence="7">
    <location>
        <begin position="27"/>
        <end position="409"/>
    </location>
</feature>
<dbReference type="SUPFAM" id="SSF52743">
    <property type="entry name" value="Subtilisin-like"/>
    <property type="match status" value="1"/>
</dbReference>
<dbReference type="CDD" id="cd04077">
    <property type="entry name" value="Peptidases_S8_PCSK9_ProteinaseK_like"/>
    <property type="match status" value="1"/>
</dbReference>
<dbReference type="InterPro" id="IPR022398">
    <property type="entry name" value="Peptidase_S8_His-AS"/>
</dbReference>
<dbReference type="FunFam" id="3.40.50.200:FF:000016">
    <property type="entry name" value="Proprotein convertase subtilisin/kexin type 9"/>
    <property type="match status" value="1"/>
</dbReference>
<evidence type="ECO:0000256" key="2">
    <source>
        <dbReference type="ARBA" id="ARBA00022670"/>
    </source>
</evidence>
<feature type="active site" description="Charge relay system" evidence="5">
    <location>
        <position position="203"/>
    </location>
</feature>
<evidence type="ECO:0000256" key="5">
    <source>
        <dbReference type="PROSITE-ProRule" id="PRU01240"/>
    </source>
</evidence>
<sequence>MNPIFKRAAQAAIALAGLAVASAATSAPLNVPEGNRVIADQYIVVLKPEAARTPVRNIALGLVGNVGGGELLQVYDRALKGFAVRLPEIAARALANHRSVAYIEQDQFLELVDTQTNAIYNLDRADQRTLPLSGTYSYPSNAGVGAHVYIIDTGLRSTHVDFAGRIGAGRNFAPNSSGSLLCSLLGVGCPTPDPTNTSDCNGHGTHVGGTALGTSYGIAKKSLIHPVRVFGCANSTSTSTIIAGVDWVTANRILPAVANMSLGGGASTALDTAVTNLINSGVTVVVAAGNENADACGSSPARVPAAITVGATTRTDARASYSNFGTCLDVFAPGDQVVSASFQSDTGTSTLSGTSMAAPLVAGIVARYLGVTPGATPAQNASTLISTATPNLVTNPGAGSPNRLAYIAP</sequence>
<dbReference type="InterPro" id="IPR034193">
    <property type="entry name" value="PCSK9_ProteinaseK-like"/>
</dbReference>
<evidence type="ECO:0000313" key="11">
    <source>
        <dbReference type="Proteomes" id="UP000199758"/>
    </source>
</evidence>
<evidence type="ECO:0000259" key="8">
    <source>
        <dbReference type="Pfam" id="PF00082"/>
    </source>
</evidence>
<dbReference type="AlphaFoldDB" id="A0A1M5NVW4"/>
<evidence type="ECO:0000256" key="3">
    <source>
        <dbReference type="ARBA" id="ARBA00022801"/>
    </source>
</evidence>
<feature type="active site" description="Charge relay system" evidence="5">
    <location>
        <position position="355"/>
    </location>
</feature>
<name>A0A1M5NVW4_9GAMM</name>
<accession>A0A1M5NVW4</accession>
<protein>
    <submittedName>
        <fullName evidence="10">Serine protease, subtilisin family</fullName>
    </submittedName>
</protein>
<keyword evidence="2 5" id="KW-0645">Protease</keyword>
<dbReference type="GO" id="GO:0005615">
    <property type="term" value="C:extracellular space"/>
    <property type="evidence" value="ECO:0007669"/>
    <property type="project" value="TreeGrafter"/>
</dbReference>
<keyword evidence="3 5" id="KW-0378">Hydrolase</keyword>
<gene>
    <name evidence="10" type="ORF">SAMN04488068_1888</name>
</gene>
<dbReference type="InterPro" id="IPR036852">
    <property type="entry name" value="Peptidase_S8/S53_dom_sf"/>
</dbReference>
<feature type="signal peptide" evidence="7">
    <location>
        <begin position="1"/>
        <end position="26"/>
    </location>
</feature>
<proteinExistence type="inferred from homology"/>
<dbReference type="InterPro" id="IPR050131">
    <property type="entry name" value="Peptidase_S8_subtilisin-like"/>
</dbReference>
<keyword evidence="11" id="KW-1185">Reference proteome</keyword>
<dbReference type="Pfam" id="PF05922">
    <property type="entry name" value="Inhibitor_I9"/>
    <property type="match status" value="1"/>
</dbReference>
<feature type="domain" description="Peptidase S8/S53" evidence="8">
    <location>
        <begin position="145"/>
        <end position="391"/>
    </location>
</feature>
<dbReference type="STRING" id="490188.SAMN04488068_1888"/>
<dbReference type="PANTHER" id="PTHR43806:SF11">
    <property type="entry name" value="CEREVISIN-RELATED"/>
    <property type="match status" value="1"/>
</dbReference>
<keyword evidence="7" id="KW-0732">Signal</keyword>
<evidence type="ECO:0000256" key="7">
    <source>
        <dbReference type="SAM" id="SignalP"/>
    </source>
</evidence>
<dbReference type="InterPro" id="IPR010259">
    <property type="entry name" value="S8pro/Inhibitor_I9"/>
</dbReference>
<dbReference type="Gene3D" id="3.30.70.80">
    <property type="entry name" value="Peptidase S8 propeptide/proteinase inhibitor I9"/>
    <property type="match status" value="1"/>
</dbReference>
<comment type="similarity">
    <text evidence="1 5 6">Belongs to the peptidase S8 family.</text>
</comment>
<dbReference type="InterPro" id="IPR023827">
    <property type="entry name" value="Peptidase_S8_Asp-AS"/>
</dbReference>
<reference evidence="10 11" key="1">
    <citation type="submission" date="2016-11" db="EMBL/GenBank/DDBJ databases">
        <authorList>
            <person name="Jaros S."/>
            <person name="Januszkiewicz K."/>
            <person name="Wedrychowicz H."/>
        </authorList>
    </citation>
    <scope>NUCLEOTIDE SEQUENCE [LARGE SCALE GENOMIC DNA]</scope>
    <source>
        <strain evidence="10 11">CGMCC 1.7049</strain>
    </source>
</reference>
<keyword evidence="4 5" id="KW-0720">Serine protease</keyword>
<dbReference type="InterPro" id="IPR015500">
    <property type="entry name" value="Peptidase_S8_subtilisin-rel"/>
</dbReference>
<dbReference type="GO" id="GO:0006508">
    <property type="term" value="P:proteolysis"/>
    <property type="evidence" value="ECO:0007669"/>
    <property type="project" value="UniProtKB-KW"/>
</dbReference>
<dbReference type="SUPFAM" id="SSF54897">
    <property type="entry name" value="Protease propeptides/inhibitors"/>
    <property type="match status" value="1"/>
</dbReference>
<dbReference type="PROSITE" id="PS51892">
    <property type="entry name" value="SUBTILASE"/>
    <property type="match status" value="1"/>
</dbReference>
<feature type="active site" description="Charge relay system" evidence="5">
    <location>
        <position position="152"/>
    </location>
</feature>
<dbReference type="Proteomes" id="UP000199758">
    <property type="component" value="Unassembled WGS sequence"/>
</dbReference>
<dbReference type="GO" id="GO:0004252">
    <property type="term" value="F:serine-type endopeptidase activity"/>
    <property type="evidence" value="ECO:0007669"/>
    <property type="project" value="UniProtKB-UniRule"/>
</dbReference>
<dbReference type="EMBL" id="FQWZ01000004">
    <property type="protein sequence ID" value="SHG93637.1"/>
    <property type="molecule type" value="Genomic_DNA"/>
</dbReference>
<evidence type="ECO:0000256" key="6">
    <source>
        <dbReference type="RuleBase" id="RU003355"/>
    </source>
</evidence>
<dbReference type="RefSeq" id="WP_245793216.1">
    <property type="nucleotide sequence ID" value="NZ_FQWZ01000004.1"/>
</dbReference>
<dbReference type="Pfam" id="PF00082">
    <property type="entry name" value="Peptidase_S8"/>
    <property type="match status" value="1"/>
</dbReference>
<organism evidence="10 11">
    <name type="scientific">Hydrocarboniphaga daqingensis</name>
    <dbReference type="NCBI Taxonomy" id="490188"/>
    <lineage>
        <taxon>Bacteria</taxon>
        <taxon>Pseudomonadati</taxon>
        <taxon>Pseudomonadota</taxon>
        <taxon>Gammaproteobacteria</taxon>
        <taxon>Nevskiales</taxon>
        <taxon>Nevskiaceae</taxon>
        <taxon>Hydrocarboniphaga</taxon>
    </lineage>
</organism>
<dbReference type="InterPro" id="IPR000209">
    <property type="entry name" value="Peptidase_S8/S53_dom"/>
</dbReference>
<dbReference type="InterPro" id="IPR023828">
    <property type="entry name" value="Peptidase_S8_Ser-AS"/>
</dbReference>
<dbReference type="PROSITE" id="PS00138">
    <property type="entry name" value="SUBTILASE_SER"/>
    <property type="match status" value="1"/>
</dbReference>
<dbReference type="PRINTS" id="PR00723">
    <property type="entry name" value="SUBTILISIN"/>
</dbReference>
<dbReference type="Gene3D" id="3.40.50.200">
    <property type="entry name" value="Peptidase S8/S53 domain"/>
    <property type="match status" value="1"/>
</dbReference>
<dbReference type="PANTHER" id="PTHR43806">
    <property type="entry name" value="PEPTIDASE S8"/>
    <property type="match status" value="1"/>
</dbReference>
<dbReference type="PROSITE" id="PS00137">
    <property type="entry name" value="SUBTILASE_HIS"/>
    <property type="match status" value="1"/>
</dbReference>
<evidence type="ECO:0000313" key="10">
    <source>
        <dbReference type="EMBL" id="SHG93637.1"/>
    </source>
</evidence>
<dbReference type="InterPro" id="IPR037045">
    <property type="entry name" value="S8pro/Inhibitor_I9_sf"/>
</dbReference>
<evidence type="ECO:0000259" key="9">
    <source>
        <dbReference type="Pfam" id="PF05922"/>
    </source>
</evidence>
<evidence type="ECO:0000256" key="4">
    <source>
        <dbReference type="ARBA" id="ARBA00022825"/>
    </source>
</evidence>
<dbReference type="PROSITE" id="PS00136">
    <property type="entry name" value="SUBTILASE_ASP"/>
    <property type="match status" value="1"/>
</dbReference>
<feature type="domain" description="Inhibitor I9" evidence="9">
    <location>
        <begin position="42"/>
        <end position="111"/>
    </location>
</feature>